<protein>
    <submittedName>
        <fullName evidence="13">Cation transporter</fullName>
    </submittedName>
</protein>
<name>A0A931B184_9ACTN</name>
<evidence type="ECO:0000256" key="2">
    <source>
        <dbReference type="ARBA" id="ARBA00004644"/>
    </source>
</evidence>
<feature type="transmembrane region" description="Helical" evidence="11">
    <location>
        <begin position="79"/>
        <end position="105"/>
    </location>
</feature>
<evidence type="ECO:0000256" key="9">
    <source>
        <dbReference type="ARBA" id="ARBA00023136"/>
    </source>
</evidence>
<organism evidence="13 14">
    <name type="scientific">Streptacidiphilus fuscans</name>
    <dbReference type="NCBI Taxonomy" id="2789292"/>
    <lineage>
        <taxon>Bacteria</taxon>
        <taxon>Bacillati</taxon>
        <taxon>Actinomycetota</taxon>
        <taxon>Actinomycetes</taxon>
        <taxon>Kitasatosporales</taxon>
        <taxon>Streptomycetaceae</taxon>
        <taxon>Streptacidiphilus</taxon>
    </lineage>
</organism>
<keyword evidence="6" id="KW-0862">Zinc</keyword>
<evidence type="ECO:0000313" key="14">
    <source>
        <dbReference type="Proteomes" id="UP000657385"/>
    </source>
</evidence>
<dbReference type="GO" id="GO:0031410">
    <property type="term" value="C:cytoplasmic vesicle"/>
    <property type="evidence" value="ECO:0007669"/>
    <property type="project" value="UniProtKB-KW"/>
</dbReference>
<dbReference type="PANTHER" id="PTHR31937:SF2">
    <property type="entry name" value="TRANSMEMBRANE PROTEIN 163"/>
    <property type="match status" value="1"/>
</dbReference>
<dbReference type="RefSeq" id="WP_196192216.1">
    <property type="nucleotide sequence ID" value="NZ_JADPRT010000001.1"/>
</dbReference>
<evidence type="ECO:0000256" key="5">
    <source>
        <dbReference type="ARBA" id="ARBA00022753"/>
    </source>
</evidence>
<evidence type="ECO:0000256" key="4">
    <source>
        <dbReference type="ARBA" id="ARBA00022692"/>
    </source>
</evidence>
<comment type="similarity">
    <text evidence="3">Belongs to the TMEM163 family.</text>
</comment>
<comment type="caution">
    <text evidence="13">The sequence shown here is derived from an EMBL/GenBank/DDBJ whole genome shotgun (WGS) entry which is preliminary data.</text>
</comment>
<dbReference type="EMBL" id="JADPRT010000001">
    <property type="protein sequence ID" value="MBF9067066.1"/>
    <property type="molecule type" value="Genomic_DNA"/>
</dbReference>
<evidence type="ECO:0000256" key="7">
    <source>
        <dbReference type="ARBA" id="ARBA00022989"/>
    </source>
</evidence>
<keyword evidence="4 11" id="KW-0812">Transmembrane</keyword>
<sequence>MTVTNDAPRAALLRRGFALEYATLAWNVVGIVVLAFAAVAARSVALAGFGLDSLIEIGASTVVIWELSGSGEERQRRALRLIGVGFGLLALYLLVQSTVVLATGFHPHHSTLGMVWTAVTAAVMFGLAFGKARTGAALDNPVLRTEGRVTLIDGLLAAAVLVGLLLNSVLGWWWADPLAGFVLVYYALREVNEIFRGEH</sequence>
<evidence type="ECO:0000256" key="3">
    <source>
        <dbReference type="ARBA" id="ARBA00008731"/>
    </source>
</evidence>
<feature type="domain" description="Cation efflux protein transmembrane" evidence="12">
    <location>
        <begin position="85"/>
        <end position="194"/>
    </location>
</feature>
<keyword evidence="8" id="KW-0770">Synapse</keyword>
<dbReference type="InterPro" id="IPR058533">
    <property type="entry name" value="Cation_efflux_TM"/>
</dbReference>
<evidence type="ECO:0000256" key="10">
    <source>
        <dbReference type="ARBA" id="ARBA00023329"/>
    </source>
</evidence>
<feature type="transmembrane region" description="Helical" evidence="11">
    <location>
        <begin position="21"/>
        <end position="40"/>
    </location>
</feature>
<dbReference type="Gene3D" id="1.20.1510.10">
    <property type="entry name" value="Cation efflux protein transmembrane domain"/>
    <property type="match status" value="1"/>
</dbReference>
<feature type="transmembrane region" description="Helical" evidence="11">
    <location>
        <begin position="151"/>
        <end position="175"/>
    </location>
</feature>
<accession>A0A931B184</accession>
<keyword evidence="7 11" id="KW-1133">Transmembrane helix</keyword>
<dbReference type="AlphaFoldDB" id="A0A931B184"/>
<dbReference type="GO" id="GO:0016020">
    <property type="term" value="C:membrane"/>
    <property type="evidence" value="ECO:0007669"/>
    <property type="project" value="InterPro"/>
</dbReference>
<keyword evidence="5" id="KW-0967">Endosome</keyword>
<comment type="subcellular location">
    <subcellularLocation>
        <location evidence="2">Cytoplasmic vesicle</location>
        <location evidence="2">Secretory vesicle</location>
        <location evidence="2">Synaptic vesicle membrane</location>
        <topology evidence="2">Multi-pass membrane protein</topology>
    </subcellularLocation>
    <subcellularLocation>
        <location evidence="1">Early endosome membrane</location>
    </subcellularLocation>
</comment>
<gene>
    <name evidence="13" type="ORF">I2501_03300</name>
</gene>
<evidence type="ECO:0000256" key="1">
    <source>
        <dbReference type="ARBA" id="ARBA00004146"/>
    </source>
</evidence>
<keyword evidence="9 11" id="KW-0472">Membrane</keyword>
<dbReference type="Pfam" id="PF01545">
    <property type="entry name" value="Cation_efflux"/>
    <property type="match status" value="1"/>
</dbReference>
<evidence type="ECO:0000256" key="8">
    <source>
        <dbReference type="ARBA" id="ARBA00023018"/>
    </source>
</evidence>
<dbReference type="InterPro" id="IPR027469">
    <property type="entry name" value="Cation_efflux_TMD_sf"/>
</dbReference>
<dbReference type="PANTHER" id="PTHR31937">
    <property type="entry name" value="TRANSMEMBRANE PROTEIN 163"/>
    <property type="match status" value="1"/>
</dbReference>
<dbReference type="GO" id="GO:0008324">
    <property type="term" value="F:monoatomic cation transmembrane transporter activity"/>
    <property type="evidence" value="ECO:0007669"/>
    <property type="project" value="InterPro"/>
</dbReference>
<keyword evidence="10" id="KW-0968">Cytoplasmic vesicle</keyword>
<dbReference type="SUPFAM" id="SSF161111">
    <property type="entry name" value="Cation efflux protein transmembrane domain-like"/>
    <property type="match status" value="1"/>
</dbReference>
<keyword evidence="14" id="KW-1185">Reference proteome</keyword>
<evidence type="ECO:0000256" key="6">
    <source>
        <dbReference type="ARBA" id="ARBA00022833"/>
    </source>
</evidence>
<feature type="transmembrane region" description="Helical" evidence="11">
    <location>
        <begin position="46"/>
        <end position="67"/>
    </location>
</feature>
<evidence type="ECO:0000256" key="11">
    <source>
        <dbReference type="SAM" id="Phobius"/>
    </source>
</evidence>
<reference evidence="13" key="1">
    <citation type="submission" date="2020-11" db="EMBL/GenBank/DDBJ databases">
        <title>Isolation and identification of active actinomycetes.</title>
        <authorList>
            <person name="Yu B."/>
        </authorList>
    </citation>
    <scope>NUCLEOTIDE SEQUENCE</scope>
    <source>
        <strain evidence="13">NEAU-YB345</strain>
    </source>
</reference>
<evidence type="ECO:0000259" key="12">
    <source>
        <dbReference type="Pfam" id="PF01545"/>
    </source>
</evidence>
<evidence type="ECO:0000313" key="13">
    <source>
        <dbReference type="EMBL" id="MBF9067066.1"/>
    </source>
</evidence>
<dbReference type="Proteomes" id="UP000657385">
    <property type="component" value="Unassembled WGS sequence"/>
</dbReference>
<feature type="transmembrane region" description="Helical" evidence="11">
    <location>
        <begin position="111"/>
        <end position="130"/>
    </location>
</feature>
<proteinExistence type="inferred from homology"/>
<dbReference type="InterPro" id="IPR026765">
    <property type="entry name" value="Tmem163"/>
</dbReference>